<dbReference type="InterPro" id="IPR036914">
    <property type="entry name" value="MGS-like_dom_sf"/>
</dbReference>
<dbReference type="Gene3D" id="3.40.50.1380">
    <property type="entry name" value="Methylglyoxal synthase-like domain"/>
    <property type="match status" value="1"/>
</dbReference>
<evidence type="ECO:0000313" key="2">
    <source>
        <dbReference type="Proteomes" id="UP001498398"/>
    </source>
</evidence>
<organism evidence="1 2">
    <name type="scientific">Marasmiellus scandens</name>
    <dbReference type="NCBI Taxonomy" id="2682957"/>
    <lineage>
        <taxon>Eukaryota</taxon>
        <taxon>Fungi</taxon>
        <taxon>Dikarya</taxon>
        <taxon>Basidiomycota</taxon>
        <taxon>Agaricomycotina</taxon>
        <taxon>Agaricomycetes</taxon>
        <taxon>Agaricomycetidae</taxon>
        <taxon>Agaricales</taxon>
        <taxon>Marasmiineae</taxon>
        <taxon>Omphalotaceae</taxon>
        <taxon>Marasmiellus</taxon>
    </lineage>
</organism>
<protein>
    <submittedName>
        <fullName evidence="1">Bifunctional phosphoribosylaminoimidazolecarboxamide formyltransferase/IMP cyclohydrolase</fullName>
    </submittedName>
</protein>
<dbReference type="EMBL" id="JBANRG010000005">
    <property type="protein sequence ID" value="KAK7466424.1"/>
    <property type="molecule type" value="Genomic_DNA"/>
</dbReference>
<keyword evidence="2" id="KW-1185">Reference proteome</keyword>
<gene>
    <name evidence="1" type="primary">ADE17_3</name>
    <name evidence="1" type="ORF">VKT23_005146</name>
</gene>
<dbReference type="SUPFAM" id="SSF52335">
    <property type="entry name" value="Methylglyoxal synthase-like"/>
    <property type="match status" value="1"/>
</dbReference>
<dbReference type="Pfam" id="PF01808">
    <property type="entry name" value="AICARFT_IMPCHas"/>
    <property type="match status" value="1"/>
</dbReference>
<reference evidence="1 2" key="1">
    <citation type="submission" date="2024-01" db="EMBL/GenBank/DDBJ databases">
        <title>A draft genome for the cacao thread blight pathogen Marasmiellus scandens.</title>
        <authorList>
            <person name="Baruah I.K."/>
            <person name="Leung J."/>
            <person name="Bukari Y."/>
            <person name="Amoako-Attah I."/>
            <person name="Meinhardt L.W."/>
            <person name="Bailey B.A."/>
            <person name="Cohen S.P."/>
        </authorList>
    </citation>
    <scope>NUCLEOTIDE SEQUENCE [LARGE SCALE GENOMIC DNA]</scope>
    <source>
        <strain evidence="1 2">GH-19</strain>
    </source>
</reference>
<dbReference type="InterPro" id="IPR002695">
    <property type="entry name" value="PurH-like"/>
</dbReference>
<name>A0ABR1JWY4_9AGAR</name>
<sequence length="130" mass="14882">MLSKKLISEVSNYSVQQPRIMNESVLSDPTDYASFLDAFKSRNGDVIQAFRSNLALKSFEMTAKYDEVISGYFREQYAYGDLPKEKLAGTVQRIPFRYDANSIRSLHRHSLPKANFLSRRSTDLPVTSTF</sequence>
<comment type="caution">
    <text evidence="1">The sequence shown here is derived from an EMBL/GenBank/DDBJ whole genome shotgun (WGS) entry which is preliminary data.</text>
</comment>
<dbReference type="Proteomes" id="UP001498398">
    <property type="component" value="Unassembled WGS sequence"/>
</dbReference>
<proteinExistence type="predicted"/>
<evidence type="ECO:0000313" key="1">
    <source>
        <dbReference type="EMBL" id="KAK7466424.1"/>
    </source>
</evidence>
<accession>A0ABR1JWY4</accession>